<reference evidence="1" key="1">
    <citation type="submission" date="2015-01" db="EMBL/GenBank/DDBJ databases">
        <title>Population genomics of rice bacterial leaf blight strains from India.</title>
        <authorList>
            <person name="Midha S."/>
            <person name="Anil M.G."/>
            <person name="Mishra D."/>
            <person name="Brahma K."/>
            <person name="Laha G.S."/>
            <person name="Sundaram R.M."/>
            <person name="Sonti R.V."/>
            <person name="Patil P.B."/>
        </authorList>
    </citation>
    <scope>NUCLEOTIDE SEQUENCE</scope>
    <source>
        <strain evidence="1">BXO512</strain>
    </source>
</reference>
<sequence length="91" mass="10269">MIDGFGSRFERGWRKLTIRIRNGYLTMKRGKAMPDSEPNCSPGSEKAMNDNYVRCGTPLVYTGELELRPDILAELGEQQSDQKASRSTDLL</sequence>
<organism evidence="1">
    <name type="scientific">Xanthomonas oryzae pv. oryzae</name>
    <dbReference type="NCBI Taxonomy" id="64187"/>
    <lineage>
        <taxon>Bacteria</taxon>
        <taxon>Pseudomonadati</taxon>
        <taxon>Pseudomonadota</taxon>
        <taxon>Gammaproteobacteria</taxon>
        <taxon>Lysobacterales</taxon>
        <taxon>Lysobacteraceae</taxon>
        <taxon>Xanthomonas</taxon>
    </lineage>
</organism>
<protein>
    <submittedName>
        <fullName evidence="1">Uncharacterized protein</fullName>
    </submittedName>
</protein>
<gene>
    <name evidence="1" type="ORF">BXO512_16155</name>
</gene>
<dbReference type="AlphaFoldDB" id="A0A854CI71"/>
<dbReference type="EMBL" id="JXEA01000227">
    <property type="protein sequence ID" value="OLG88282.1"/>
    <property type="molecule type" value="Genomic_DNA"/>
</dbReference>
<comment type="caution">
    <text evidence="1">The sequence shown here is derived from an EMBL/GenBank/DDBJ whole genome shotgun (WGS) entry which is preliminary data.</text>
</comment>
<name>A0A854CI71_XANOO</name>
<proteinExistence type="predicted"/>
<accession>A0A854CI71</accession>
<evidence type="ECO:0000313" key="1">
    <source>
        <dbReference type="EMBL" id="OLG88282.1"/>
    </source>
</evidence>